<dbReference type="EMBL" id="KX284724">
    <property type="protein sequence ID" value="AOM67352.1"/>
    <property type="molecule type" value="Genomic_DNA"/>
</dbReference>
<evidence type="ECO:0000256" key="8">
    <source>
        <dbReference type="ARBA" id="ARBA00022975"/>
    </source>
</evidence>
<dbReference type="SUPFAM" id="SSF52317">
    <property type="entry name" value="Class I glutamine amidotransferase-like"/>
    <property type="match status" value="1"/>
</dbReference>
<dbReference type="RefSeq" id="YP_009294110.1">
    <property type="nucleotide sequence ID" value="NC_031146.1"/>
</dbReference>
<keyword evidence="14" id="KW-0934">Plastid</keyword>
<evidence type="ECO:0000256" key="7">
    <source>
        <dbReference type="ARBA" id="ARBA00022962"/>
    </source>
</evidence>
<dbReference type="PRINTS" id="PR00097">
    <property type="entry name" value="ANTSNTHASEII"/>
</dbReference>
<dbReference type="NCBIfam" id="TIGR01368">
    <property type="entry name" value="CPSaseIIsmall"/>
    <property type="match status" value="1"/>
</dbReference>
<feature type="domain" description="Carbamoyl-phosphate synthase small subunit N-terminal" evidence="13">
    <location>
        <begin position="5"/>
        <end position="135"/>
    </location>
</feature>
<feature type="binding site" evidence="12">
    <location>
        <position position="274"/>
    </location>
    <ligand>
        <name>L-glutamine</name>
        <dbReference type="ChEBI" id="CHEBI:58359"/>
    </ligand>
</feature>
<dbReference type="NCBIfam" id="NF009475">
    <property type="entry name" value="PRK12838.1"/>
    <property type="match status" value="1"/>
</dbReference>
<dbReference type="PRINTS" id="PR00096">
    <property type="entry name" value="GATASE"/>
</dbReference>
<comment type="similarity">
    <text evidence="3 12">Belongs to the CarA family.</text>
</comment>
<comment type="catalytic activity">
    <reaction evidence="10 12">
        <text>hydrogencarbonate + L-glutamine + 2 ATP + H2O = carbamoyl phosphate + L-glutamate + 2 ADP + phosphate + 2 H(+)</text>
        <dbReference type="Rhea" id="RHEA:18633"/>
        <dbReference type="ChEBI" id="CHEBI:15377"/>
        <dbReference type="ChEBI" id="CHEBI:15378"/>
        <dbReference type="ChEBI" id="CHEBI:17544"/>
        <dbReference type="ChEBI" id="CHEBI:29985"/>
        <dbReference type="ChEBI" id="CHEBI:30616"/>
        <dbReference type="ChEBI" id="CHEBI:43474"/>
        <dbReference type="ChEBI" id="CHEBI:58228"/>
        <dbReference type="ChEBI" id="CHEBI:58359"/>
        <dbReference type="ChEBI" id="CHEBI:456216"/>
        <dbReference type="EC" id="6.3.5.5"/>
    </reaction>
</comment>
<keyword evidence="5 12" id="KW-0547">Nucleotide-binding</keyword>
<feature type="binding site" evidence="12">
    <location>
        <position position="313"/>
    </location>
    <ligand>
        <name>L-glutamine</name>
        <dbReference type="ChEBI" id="CHEBI:58359"/>
    </ligand>
</feature>
<comment type="pathway">
    <text evidence="2 12">Amino-acid biosynthesis; L-arginine biosynthesis; carbamoyl phosphate from bicarbonate: step 1/1.</text>
</comment>
<feature type="active site" evidence="12">
    <location>
        <position position="354"/>
    </location>
</feature>
<dbReference type="EC" id="6.3.5.5" evidence="12"/>
<keyword evidence="12" id="KW-0028">Amino-acid biosynthesis</keyword>
<evidence type="ECO:0000256" key="9">
    <source>
        <dbReference type="ARBA" id="ARBA00044031"/>
    </source>
</evidence>
<evidence type="ECO:0000256" key="1">
    <source>
        <dbReference type="ARBA" id="ARBA00004812"/>
    </source>
</evidence>
<gene>
    <name evidence="12 14" type="primary">carA</name>
    <name evidence="14" type="ORF">Hrub_108</name>
</gene>
<organism evidence="14">
    <name type="scientific">Hildenbrandia rubra</name>
    <dbReference type="NCBI Taxonomy" id="31481"/>
    <lineage>
        <taxon>Eukaryota</taxon>
        <taxon>Rhodophyta</taxon>
        <taxon>Florideophyceae</taxon>
        <taxon>Hildenbrandiophycidae</taxon>
        <taxon>Hildenbrandiales</taxon>
        <taxon>Hildenbrandiaceae</taxon>
        <taxon>Hildenbrandia</taxon>
    </lineage>
</organism>
<dbReference type="InterPro" id="IPR017926">
    <property type="entry name" value="GATASE"/>
</dbReference>
<dbReference type="InterPro" id="IPR036480">
    <property type="entry name" value="CarbP_synth_ssu_N_sf"/>
</dbReference>
<feature type="active site" evidence="12">
    <location>
        <position position="356"/>
    </location>
</feature>
<dbReference type="HAMAP" id="MF_01209">
    <property type="entry name" value="CPSase_S_chain"/>
    <property type="match status" value="1"/>
</dbReference>
<evidence type="ECO:0000256" key="2">
    <source>
        <dbReference type="ARBA" id="ARBA00005077"/>
    </source>
</evidence>
<keyword evidence="6 12" id="KW-0067">ATP-binding</keyword>
<feature type="binding site" evidence="12">
    <location>
        <position position="244"/>
    </location>
    <ligand>
        <name>L-glutamine</name>
        <dbReference type="ChEBI" id="CHEBI:58359"/>
    </ligand>
</feature>
<dbReference type="Pfam" id="PF00117">
    <property type="entry name" value="GATase"/>
    <property type="match status" value="1"/>
</dbReference>
<dbReference type="InterPro" id="IPR029062">
    <property type="entry name" value="Class_I_gatase-like"/>
</dbReference>
<dbReference type="UniPathway" id="UPA00068">
    <property type="reaction ID" value="UER00171"/>
</dbReference>
<dbReference type="FunFam" id="3.50.30.20:FF:000001">
    <property type="entry name" value="Carbamoyl-phosphate synthase small chain"/>
    <property type="match status" value="1"/>
</dbReference>
<evidence type="ECO:0000256" key="11">
    <source>
        <dbReference type="ARBA" id="ARBA00049285"/>
    </source>
</evidence>
<proteinExistence type="inferred from homology"/>
<dbReference type="PROSITE" id="PS51273">
    <property type="entry name" value="GATASE_TYPE_1"/>
    <property type="match status" value="1"/>
</dbReference>
<evidence type="ECO:0000256" key="6">
    <source>
        <dbReference type="ARBA" id="ARBA00022840"/>
    </source>
</evidence>
<comment type="catalytic activity">
    <reaction evidence="11 12">
        <text>L-glutamine + H2O = L-glutamate + NH4(+)</text>
        <dbReference type="Rhea" id="RHEA:15889"/>
        <dbReference type="ChEBI" id="CHEBI:15377"/>
        <dbReference type="ChEBI" id="CHEBI:28938"/>
        <dbReference type="ChEBI" id="CHEBI:29985"/>
        <dbReference type="ChEBI" id="CHEBI:58359"/>
    </reaction>
</comment>
<dbReference type="SUPFAM" id="SSF52021">
    <property type="entry name" value="Carbamoyl phosphate synthetase, small subunit N-terminal domain"/>
    <property type="match status" value="1"/>
</dbReference>
<dbReference type="PANTHER" id="PTHR43418:SF7">
    <property type="entry name" value="CARBAMOYL-PHOSPHATE SYNTHASE SMALL CHAIN"/>
    <property type="match status" value="1"/>
</dbReference>
<evidence type="ECO:0000256" key="12">
    <source>
        <dbReference type="HAMAP-Rule" id="MF_01209"/>
    </source>
</evidence>
<dbReference type="GO" id="GO:0044205">
    <property type="term" value="P:'de novo' UMP biosynthetic process"/>
    <property type="evidence" value="ECO:0007669"/>
    <property type="project" value="UniProtKB-UniRule"/>
</dbReference>
<dbReference type="GO" id="GO:0004359">
    <property type="term" value="F:glutaminase activity"/>
    <property type="evidence" value="ECO:0007669"/>
    <property type="project" value="RHEA"/>
</dbReference>
<evidence type="ECO:0000256" key="3">
    <source>
        <dbReference type="ARBA" id="ARBA00007800"/>
    </source>
</evidence>
<dbReference type="InterPro" id="IPR002474">
    <property type="entry name" value="CarbamoylP_synth_ssu_N"/>
</dbReference>
<feature type="binding site" evidence="12">
    <location>
        <position position="49"/>
    </location>
    <ligand>
        <name>L-glutamine</name>
        <dbReference type="ChEBI" id="CHEBI:58359"/>
    </ligand>
</feature>
<evidence type="ECO:0000259" key="13">
    <source>
        <dbReference type="SMART" id="SM01097"/>
    </source>
</evidence>
<dbReference type="InterPro" id="IPR035686">
    <property type="entry name" value="CPSase_GATase1"/>
</dbReference>
<name>A0A1C9CG57_9FLOR</name>
<dbReference type="PRINTS" id="PR00099">
    <property type="entry name" value="CPSGATASE"/>
</dbReference>
<dbReference type="PANTHER" id="PTHR43418">
    <property type="entry name" value="MULTIFUNCTIONAL TRYPTOPHAN BIOSYNTHESIS PROTEIN-RELATED"/>
    <property type="match status" value="1"/>
</dbReference>
<sequence length="383" mass="42987">MVQVNPTVLVLADGSIYQGWSLGKLNTVIGEVVFNTGMTGYQEILTDPSYCGQIVIFTYPELGNTGINSIDLESSQPFVKGIVAKNLCKYPNNWRSEKSLLEYLHLHEIMYIYGLDTRSLAKHIRKVGSMNGAISNKLIDPKLLLQKVKLTTPMQGADLVSKVTTRNIYSNHQQTNKQWYFQQRIYNKIDISMRVVIIDFGVKTNILRRLQSLNCETIVVPASTSVDKVLSYRPDGILLSNGPGDPAAVIYGIKTIKELLSYTIPTFGICMGHQLLSLALGCNTYKLKFGHRGLNHPTGWFNKVHITSQNHGFAVSNQLSLSDQLLHAMHVNFNDTTIAGISHMKLPVFSVQYHPEASPGPHDSDYLFAYFISMMYYHHTNKL</sequence>
<dbReference type="Pfam" id="PF00988">
    <property type="entry name" value="CPSase_sm_chain"/>
    <property type="match status" value="1"/>
</dbReference>
<dbReference type="Gene3D" id="3.40.50.880">
    <property type="match status" value="1"/>
</dbReference>
<dbReference type="GO" id="GO:0004088">
    <property type="term" value="F:carbamoyl-phosphate synthase (glutamine-hydrolyzing) activity"/>
    <property type="evidence" value="ECO:0007669"/>
    <property type="project" value="UniProtKB-UniRule"/>
</dbReference>
<dbReference type="CDD" id="cd01744">
    <property type="entry name" value="GATase1_CPSase"/>
    <property type="match status" value="1"/>
</dbReference>
<dbReference type="GeneID" id="29070016"/>
<evidence type="ECO:0000256" key="4">
    <source>
        <dbReference type="ARBA" id="ARBA00022598"/>
    </source>
</evidence>
<geneLocation type="plastid" evidence="14"/>
<feature type="binding site" evidence="12">
    <location>
        <position position="312"/>
    </location>
    <ligand>
        <name>L-glutamine</name>
        <dbReference type="ChEBI" id="CHEBI:58359"/>
    </ligand>
</feature>
<feature type="binding site" evidence="12">
    <location>
        <position position="310"/>
    </location>
    <ligand>
        <name>L-glutamine</name>
        <dbReference type="ChEBI" id="CHEBI:58359"/>
    </ligand>
</feature>
<comment type="pathway">
    <text evidence="1 12">Pyrimidine metabolism; UMP biosynthesis via de novo pathway; (S)-dihydroorotate from bicarbonate: step 1/3.</text>
</comment>
<comment type="function">
    <text evidence="12">Small subunit of the glutamine-dependent carbamoyl phosphate synthetase (CPSase). CPSase catalyzes the formation of carbamoyl phosphate from the ammonia moiety of glutamine, carbonate, and phosphate donated by ATP, constituting the first step of 2 biosynthetic pathways, one leading to arginine and/or urea and the other to pyrimidine nucleotides. The small subunit (glutamine amidotransferase) binds and cleaves glutamine to supply the large subunit with the substrate ammonia.</text>
</comment>
<dbReference type="AlphaFoldDB" id="A0A1C9CG57"/>
<evidence type="ECO:0000313" key="14">
    <source>
        <dbReference type="EMBL" id="AOM67352.1"/>
    </source>
</evidence>
<dbReference type="InterPro" id="IPR050472">
    <property type="entry name" value="Anth_synth/Amidotransfase"/>
</dbReference>
<dbReference type="Gene3D" id="3.50.30.20">
    <property type="entry name" value="Carbamoyl-phosphate synthase small subunit, N-terminal domain"/>
    <property type="match status" value="1"/>
</dbReference>
<feature type="binding site" evidence="12">
    <location>
        <position position="242"/>
    </location>
    <ligand>
        <name>L-glutamine</name>
        <dbReference type="ChEBI" id="CHEBI:58359"/>
    </ligand>
</feature>
<dbReference type="GO" id="GO:0006207">
    <property type="term" value="P:'de novo' pyrimidine nucleobase biosynthetic process"/>
    <property type="evidence" value="ECO:0007669"/>
    <property type="project" value="InterPro"/>
</dbReference>
<accession>A0A1C9CG57</accession>
<feature type="region of interest" description="CPSase" evidence="12">
    <location>
        <begin position="1"/>
        <end position="193"/>
    </location>
</feature>
<protein>
    <recommendedName>
        <fullName evidence="12">Carbamoyl phosphate synthase small chain</fullName>
        <ecNumber evidence="12">6.3.5.5</ecNumber>
    </recommendedName>
    <alternativeName>
        <fullName evidence="12">Carbamoyl phosphate synthetase glutamine chain</fullName>
    </alternativeName>
</protein>
<feature type="binding site" evidence="12">
    <location>
        <position position="271"/>
    </location>
    <ligand>
        <name>L-glutamine</name>
        <dbReference type="ChEBI" id="CHEBI:58359"/>
    </ligand>
</feature>
<keyword evidence="7 12" id="KW-0315">Glutamine amidotransferase</keyword>
<feature type="active site" description="Nucleophile" evidence="12">
    <location>
        <position position="270"/>
    </location>
</feature>
<evidence type="ECO:0000256" key="10">
    <source>
        <dbReference type="ARBA" id="ARBA00048816"/>
    </source>
</evidence>
<reference evidence="14" key="1">
    <citation type="journal article" date="2016" name="BMC Biol.">
        <title>Parallel evolution of highly conserved plastid genome architecture in red seaweeds and seed plants.</title>
        <authorList>
            <person name="Lee J."/>
            <person name="Cho C.H."/>
            <person name="Park S.I."/>
            <person name="Choi J.W."/>
            <person name="Song H.S."/>
            <person name="West J.A."/>
            <person name="Bhattacharya D."/>
            <person name="Yoon H.S."/>
        </authorList>
    </citation>
    <scope>NUCLEOTIDE SEQUENCE</scope>
</reference>
<dbReference type="UniPathway" id="UPA00070">
    <property type="reaction ID" value="UER00115"/>
</dbReference>
<keyword evidence="4 12" id="KW-0436">Ligase</keyword>
<comment type="subunit">
    <text evidence="9">Heterodimer composed of 2 chains; the small (or glutamine) chain promotes the hydrolysis of glutamine to ammonia, which is used by the large (or ammonia) chain to synthesize carbamoyl phosphate.</text>
</comment>
<evidence type="ECO:0000256" key="5">
    <source>
        <dbReference type="ARBA" id="ARBA00022741"/>
    </source>
</evidence>
<dbReference type="InterPro" id="IPR006274">
    <property type="entry name" value="CarbamoylP_synth_ssu"/>
</dbReference>
<keyword evidence="12" id="KW-0055">Arginine biosynthesis</keyword>
<keyword evidence="8 12" id="KW-0665">Pyrimidine biosynthesis</keyword>
<comment type="subunit">
    <text evidence="12">Composed of two chains; the small (or glutamine) chain promotes the hydrolysis of glutamine to ammonia, which is used by the large (or ammonia) chain to synthesize carbamoyl phosphate. Tetramer of heterodimers (alpha,beta)4.</text>
</comment>
<dbReference type="SMART" id="SM01097">
    <property type="entry name" value="CPSase_sm_chain"/>
    <property type="match status" value="1"/>
</dbReference>
<dbReference type="GO" id="GO:0005524">
    <property type="term" value="F:ATP binding"/>
    <property type="evidence" value="ECO:0007669"/>
    <property type="project" value="UniProtKB-UniRule"/>
</dbReference>
<dbReference type="GO" id="GO:0006526">
    <property type="term" value="P:L-arginine biosynthetic process"/>
    <property type="evidence" value="ECO:0007669"/>
    <property type="project" value="UniProtKB-UniRule"/>
</dbReference>
<dbReference type="GO" id="GO:0006541">
    <property type="term" value="P:glutamine metabolic process"/>
    <property type="evidence" value="ECO:0007669"/>
    <property type="project" value="InterPro"/>
</dbReference>